<dbReference type="GO" id="GO:0006302">
    <property type="term" value="P:double-strand break repair"/>
    <property type="evidence" value="ECO:0007669"/>
    <property type="project" value="TreeGrafter"/>
</dbReference>
<feature type="binding site" evidence="12">
    <location>
        <begin position="30"/>
        <end position="37"/>
    </location>
    <ligand>
        <name>ATP</name>
        <dbReference type="ChEBI" id="CHEBI:30616"/>
    </ligand>
</feature>
<keyword evidence="4 12" id="KW-0963">Cytoplasm</keyword>
<evidence type="ECO:0000256" key="5">
    <source>
        <dbReference type="ARBA" id="ARBA00022705"/>
    </source>
</evidence>
<evidence type="ECO:0000256" key="4">
    <source>
        <dbReference type="ARBA" id="ARBA00022490"/>
    </source>
</evidence>
<dbReference type="PROSITE" id="PS00617">
    <property type="entry name" value="RECF_1"/>
    <property type="match status" value="1"/>
</dbReference>
<dbReference type="GO" id="GO:0009432">
    <property type="term" value="P:SOS response"/>
    <property type="evidence" value="ECO:0007669"/>
    <property type="project" value="UniProtKB-UniRule"/>
</dbReference>
<dbReference type="EMBL" id="SGJB01000009">
    <property type="protein sequence ID" value="TQQ84584.1"/>
    <property type="molecule type" value="Genomic_DNA"/>
</dbReference>
<dbReference type="OrthoDB" id="9803889at2"/>
<sequence>MRIKNLQLVNFRNYEKLYIEFNDNVNLLVGENGQGKTNIVEAVYMLSFGKSFRTNRDREIIKFNTDNLYAGGVYEKNGRNGMIEIMIGKSRKGIKVNKIPIIKLGELLGNMNVVIFSPEDLKLVKDGPKERRSFIDREISQIIPGYYSLLVDYNKILASRNRMLKGYNIDKNLLDVYDESLSVYGGKISLYRREFINKIAAISKDIHKKLTGEKEELTIAYKSQLDICENDDEHTLAEKLRNLLLEKRESDIEMRSGRYGIHRDDITISVNGLDARLYGSQGQQRTASISLKLSEIELIKSETGEYPVLILDDVFSELDENRQKLLVGNLDGVQMFITTAEHLHRNVLDMKNSTIFHIKNGAVVKTENGGN</sequence>
<dbReference type="Gene3D" id="3.40.50.300">
    <property type="entry name" value="P-loop containing nucleotide triphosphate hydrolases"/>
    <property type="match status" value="1"/>
</dbReference>
<dbReference type="InterPro" id="IPR027417">
    <property type="entry name" value="P-loop_NTPase"/>
</dbReference>
<accession>A0A544QV61</accession>
<dbReference type="RefSeq" id="WP_142536059.1">
    <property type="nucleotide sequence ID" value="NZ_SGJB01000009.1"/>
</dbReference>
<dbReference type="AlphaFoldDB" id="A0A544QV61"/>
<dbReference type="NCBIfam" id="TIGR00611">
    <property type="entry name" value="recf"/>
    <property type="match status" value="1"/>
</dbReference>
<comment type="subcellular location">
    <subcellularLocation>
        <location evidence="1 12 13">Cytoplasm</location>
    </subcellularLocation>
</comment>
<evidence type="ECO:0000256" key="10">
    <source>
        <dbReference type="ARBA" id="ARBA00023204"/>
    </source>
</evidence>
<dbReference type="SUPFAM" id="SSF52540">
    <property type="entry name" value="P-loop containing nucleoside triphosphate hydrolases"/>
    <property type="match status" value="1"/>
</dbReference>
<keyword evidence="16" id="KW-1185">Reference proteome</keyword>
<comment type="function">
    <text evidence="12 13">The RecF protein is involved in DNA metabolism; it is required for DNA replication and normal SOS inducibility. RecF binds preferentially to single-stranded, linear DNA. It also seems to bind ATP.</text>
</comment>
<keyword evidence="9 12" id="KW-0238">DNA-binding</keyword>
<comment type="similarity">
    <text evidence="2 12 13">Belongs to the RecF family.</text>
</comment>
<dbReference type="InterPro" id="IPR003395">
    <property type="entry name" value="RecF/RecN/SMC_N"/>
</dbReference>
<evidence type="ECO:0000256" key="6">
    <source>
        <dbReference type="ARBA" id="ARBA00022741"/>
    </source>
</evidence>
<evidence type="ECO:0000256" key="1">
    <source>
        <dbReference type="ARBA" id="ARBA00004496"/>
    </source>
</evidence>
<dbReference type="PROSITE" id="PS00618">
    <property type="entry name" value="RECF_2"/>
    <property type="match status" value="1"/>
</dbReference>
<dbReference type="GO" id="GO:0003697">
    <property type="term" value="F:single-stranded DNA binding"/>
    <property type="evidence" value="ECO:0007669"/>
    <property type="project" value="UniProtKB-UniRule"/>
</dbReference>
<evidence type="ECO:0000313" key="16">
    <source>
        <dbReference type="Proteomes" id="UP000317863"/>
    </source>
</evidence>
<evidence type="ECO:0000256" key="7">
    <source>
        <dbReference type="ARBA" id="ARBA00022763"/>
    </source>
</evidence>
<evidence type="ECO:0000256" key="3">
    <source>
        <dbReference type="ARBA" id="ARBA00020170"/>
    </source>
</evidence>
<dbReference type="HAMAP" id="MF_00365">
    <property type="entry name" value="RecF"/>
    <property type="match status" value="1"/>
</dbReference>
<dbReference type="InterPro" id="IPR018078">
    <property type="entry name" value="DNA-binding_RecF_CS"/>
</dbReference>
<keyword evidence="6 12" id="KW-0547">Nucleotide-binding</keyword>
<organism evidence="15 16">
    <name type="scientific">Peptacetobacter hominis</name>
    <dbReference type="NCBI Taxonomy" id="2743610"/>
    <lineage>
        <taxon>Bacteria</taxon>
        <taxon>Bacillati</taxon>
        <taxon>Bacillota</taxon>
        <taxon>Clostridia</taxon>
        <taxon>Peptostreptococcales</taxon>
        <taxon>Peptostreptococcaceae</taxon>
        <taxon>Peptacetobacter</taxon>
    </lineage>
</organism>
<dbReference type="GO" id="GO:0005524">
    <property type="term" value="F:ATP binding"/>
    <property type="evidence" value="ECO:0007669"/>
    <property type="project" value="UniProtKB-UniRule"/>
</dbReference>
<evidence type="ECO:0000256" key="11">
    <source>
        <dbReference type="ARBA" id="ARBA00023236"/>
    </source>
</evidence>
<evidence type="ECO:0000313" key="15">
    <source>
        <dbReference type="EMBL" id="TQQ84584.1"/>
    </source>
</evidence>
<evidence type="ECO:0000259" key="14">
    <source>
        <dbReference type="Pfam" id="PF02463"/>
    </source>
</evidence>
<dbReference type="Gene3D" id="1.20.1050.90">
    <property type="entry name" value="RecF/RecN/SMC, N-terminal domain"/>
    <property type="match status" value="1"/>
</dbReference>
<dbReference type="PANTHER" id="PTHR32182:SF0">
    <property type="entry name" value="DNA REPLICATION AND REPAIR PROTEIN RECF"/>
    <property type="match status" value="1"/>
</dbReference>
<dbReference type="Proteomes" id="UP000317863">
    <property type="component" value="Unassembled WGS sequence"/>
</dbReference>
<dbReference type="GO" id="GO:0005737">
    <property type="term" value="C:cytoplasm"/>
    <property type="evidence" value="ECO:0007669"/>
    <property type="project" value="UniProtKB-SubCell"/>
</dbReference>
<dbReference type="CDD" id="cd03242">
    <property type="entry name" value="ABC_RecF"/>
    <property type="match status" value="1"/>
</dbReference>
<keyword evidence="8 12" id="KW-0067">ATP-binding</keyword>
<proteinExistence type="inferred from homology"/>
<keyword evidence="5 12" id="KW-0235">DNA replication</keyword>
<comment type="caution">
    <text evidence="15">The sequence shown here is derived from an EMBL/GenBank/DDBJ whole genome shotgun (WGS) entry which is preliminary data.</text>
</comment>
<evidence type="ECO:0000256" key="12">
    <source>
        <dbReference type="HAMAP-Rule" id="MF_00365"/>
    </source>
</evidence>
<dbReference type="PANTHER" id="PTHR32182">
    <property type="entry name" value="DNA REPLICATION AND REPAIR PROTEIN RECF"/>
    <property type="match status" value="1"/>
</dbReference>
<dbReference type="GO" id="GO:0000731">
    <property type="term" value="P:DNA synthesis involved in DNA repair"/>
    <property type="evidence" value="ECO:0007669"/>
    <property type="project" value="TreeGrafter"/>
</dbReference>
<protein>
    <recommendedName>
        <fullName evidence="3 12">DNA replication and repair protein RecF</fullName>
    </recommendedName>
</protein>
<gene>
    <name evidence="12 15" type="primary">recF</name>
    <name evidence="15" type="ORF">EXD82_06245</name>
</gene>
<keyword evidence="7 12" id="KW-0227">DNA damage</keyword>
<keyword evidence="11 12" id="KW-0742">SOS response</keyword>
<dbReference type="GO" id="GO:0006260">
    <property type="term" value="P:DNA replication"/>
    <property type="evidence" value="ECO:0007669"/>
    <property type="project" value="UniProtKB-UniRule"/>
</dbReference>
<feature type="domain" description="RecF/RecN/SMC N-terminal" evidence="14">
    <location>
        <begin position="3"/>
        <end position="348"/>
    </location>
</feature>
<keyword evidence="10 12" id="KW-0234">DNA repair</keyword>
<name>A0A544QV61_9FIRM</name>
<evidence type="ECO:0000256" key="8">
    <source>
        <dbReference type="ARBA" id="ARBA00022840"/>
    </source>
</evidence>
<dbReference type="Pfam" id="PF02463">
    <property type="entry name" value="SMC_N"/>
    <property type="match status" value="1"/>
</dbReference>
<evidence type="ECO:0000256" key="2">
    <source>
        <dbReference type="ARBA" id="ARBA00008016"/>
    </source>
</evidence>
<evidence type="ECO:0000256" key="9">
    <source>
        <dbReference type="ARBA" id="ARBA00023125"/>
    </source>
</evidence>
<dbReference type="InterPro" id="IPR001238">
    <property type="entry name" value="DNA-binding_RecF"/>
</dbReference>
<reference evidence="15 16" key="1">
    <citation type="submission" date="2019-02" db="EMBL/GenBank/DDBJ databases">
        <title>Peptostreptococcaceae bacterium ZHW00191 nov., a new bacterium isolated from the human gut.</title>
        <authorList>
            <person name="Zhou H.-W."/>
            <person name="Chen X.-J."/>
        </authorList>
    </citation>
    <scope>NUCLEOTIDE SEQUENCE [LARGE SCALE GENOMIC DNA]</scope>
    <source>
        <strain evidence="15 16">ZHW00191</strain>
    </source>
</reference>
<evidence type="ECO:0000256" key="13">
    <source>
        <dbReference type="RuleBase" id="RU000578"/>
    </source>
</evidence>
<dbReference type="InterPro" id="IPR042174">
    <property type="entry name" value="RecF_2"/>
</dbReference>